<sequence length="239" mass="26057">MLASVLRTLMLIVCLGFVWPSHAGSAMPVSSYTPAQDHSVGHGVDSTSSDYLPMAFSKQLAQSASFDRFFATAHGIRLQQPDEQTPSLLSDAASGLESLLDGPQSAQLQSSPSKVSQTDLSALFKMDQGDLTEAGHNFGHSHSNDNQHSNHSRSLDLAIAASSRFANLLRHDPEEIEPAYQLAIELPVEPVPSFVKGYQVDMLPSLDWMLNTTPPSGRISGWKESNLIYTVYHHRLPMA</sequence>
<organism evidence="2 3">
    <name type="scientific">Photobacterium gaetbulicola Gung47</name>
    <dbReference type="NCBI Taxonomy" id="658445"/>
    <lineage>
        <taxon>Bacteria</taxon>
        <taxon>Pseudomonadati</taxon>
        <taxon>Pseudomonadota</taxon>
        <taxon>Gammaproteobacteria</taxon>
        <taxon>Vibrionales</taxon>
        <taxon>Vibrionaceae</taxon>
        <taxon>Photobacterium</taxon>
    </lineage>
</organism>
<dbReference type="EMBL" id="CP005973">
    <property type="protein sequence ID" value="AJR06334.1"/>
    <property type="molecule type" value="Genomic_DNA"/>
</dbReference>
<evidence type="ECO:0000313" key="3">
    <source>
        <dbReference type="Proteomes" id="UP000032303"/>
    </source>
</evidence>
<feature type="signal peptide" evidence="1">
    <location>
        <begin position="1"/>
        <end position="23"/>
    </location>
</feature>
<gene>
    <name evidence="2" type="ORF">H744_1c1311</name>
</gene>
<dbReference type="PATRIC" id="fig|658445.3.peg.1423"/>
<dbReference type="STRING" id="658445.H744_1c1311"/>
<dbReference type="AlphaFoldDB" id="A0A0C5WMQ2"/>
<dbReference type="KEGG" id="pgb:H744_1c1311"/>
<dbReference type="Proteomes" id="UP000032303">
    <property type="component" value="Chromosome 1"/>
</dbReference>
<dbReference type="HOGENOM" id="CLU_1160236_0_0_6"/>
<accession>A0A0C5WMQ2</accession>
<evidence type="ECO:0000256" key="1">
    <source>
        <dbReference type="SAM" id="SignalP"/>
    </source>
</evidence>
<keyword evidence="3" id="KW-1185">Reference proteome</keyword>
<reference evidence="2 3" key="1">
    <citation type="submission" date="2013-05" db="EMBL/GenBank/DDBJ databases">
        <title>Complete genome sequence of the lipase-producing bacterium Photobacterium gaetbulicola Gung47.</title>
        <authorList>
            <person name="Kim Y.-O."/>
        </authorList>
    </citation>
    <scope>NUCLEOTIDE SEQUENCE [LARGE SCALE GENOMIC DNA]</scope>
    <source>
        <strain evidence="2 3">Gung47</strain>
    </source>
</reference>
<name>A0A0C5WMQ2_9GAMM</name>
<proteinExistence type="predicted"/>
<evidence type="ECO:0000313" key="2">
    <source>
        <dbReference type="EMBL" id="AJR06334.1"/>
    </source>
</evidence>
<protein>
    <submittedName>
        <fullName evidence="2">Uncharacterized protein</fullName>
    </submittedName>
</protein>
<keyword evidence="1" id="KW-0732">Signal</keyword>
<feature type="chain" id="PRO_5002195322" evidence="1">
    <location>
        <begin position="24"/>
        <end position="239"/>
    </location>
</feature>